<organism evidence="1">
    <name type="scientific">marine sediment metagenome</name>
    <dbReference type="NCBI Taxonomy" id="412755"/>
    <lineage>
        <taxon>unclassified sequences</taxon>
        <taxon>metagenomes</taxon>
        <taxon>ecological metagenomes</taxon>
    </lineage>
</organism>
<reference evidence="1" key="1">
    <citation type="journal article" date="2014" name="Front. Microbiol.">
        <title>High frequency of phylogenetically diverse reductive dehalogenase-homologous genes in deep subseafloor sedimentary metagenomes.</title>
        <authorList>
            <person name="Kawai M."/>
            <person name="Futagami T."/>
            <person name="Toyoda A."/>
            <person name="Takaki Y."/>
            <person name="Nishi S."/>
            <person name="Hori S."/>
            <person name="Arai W."/>
            <person name="Tsubouchi T."/>
            <person name="Morono Y."/>
            <person name="Uchiyama I."/>
            <person name="Ito T."/>
            <person name="Fujiyama A."/>
            <person name="Inagaki F."/>
            <person name="Takami H."/>
        </authorList>
    </citation>
    <scope>NUCLEOTIDE SEQUENCE</scope>
    <source>
        <strain evidence="1">Expedition CK06-06</strain>
    </source>
</reference>
<name>X1G9A3_9ZZZZ</name>
<feature type="non-terminal residue" evidence="1">
    <location>
        <position position="45"/>
    </location>
</feature>
<sequence length="45" mass="5174">MLILKYALEMGEEEYSTNDSSLEESSVAKKIIRLFHKLSPMREGV</sequence>
<accession>X1G9A3</accession>
<evidence type="ECO:0000313" key="1">
    <source>
        <dbReference type="EMBL" id="GAH38159.1"/>
    </source>
</evidence>
<dbReference type="AlphaFoldDB" id="X1G9A3"/>
<proteinExistence type="predicted"/>
<comment type="caution">
    <text evidence="1">The sequence shown here is derived from an EMBL/GenBank/DDBJ whole genome shotgun (WGS) entry which is preliminary data.</text>
</comment>
<protein>
    <submittedName>
        <fullName evidence="1">Uncharacterized protein</fullName>
    </submittedName>
</protein>
<gene>
    <name evidence="1" type="ORF">S03H2_13553</name>
</gene>
<dbReference type="EMBL" id="BARU01006876">
    <property type="protein sequence ID" value="GAH38159.1"/>
    <property type="molecule type" value="Genomic_DNA"/>
</dbReference>